<feature type="region of interest" description="Disordered" evidence="1">
    <location>
        <begin position="85"/>
        <end position="104"/>
    </location>
</feature>
<keyword evidence="2" id="KW-0812">Transmembrane</keyword>
<keyword evidence="4" id="KW-1185">Reference proteome</keyword>
<proteinExistence type="predicted"/>
<keyword evidence="2" id="KW-1133">Transmembrane helix</keyword>
<dbReference type="Proteomes" id="UP001320715">
    <property type="component" value="Unassembled WGS sequence"/>
</dbReference>
<name>A0ABT1CV80_9HYPH</name>
<organism evidence="3 4">
    <name type="scientific">Hoeflea alexandrii</name>
    <dbReference type="NCBI Taxonomy" id="288436"/>
    <lineage>
        <taxon>Bacteria</taxon>
        <taxon>Pseudomonadati</taxon>
        <taxon>Pseudomonadota</taxon>
        <taxon>Alphaproteobacteria</taxon>
        <taxon>Hyphomicrobiales</taxon>
        <taxon>Rhizobiaceae</taxon>
        <taxon>Hoeflea</taxon>
    </lineage>
</organism>
<feature type="transmembrane region" description="Helical" evidence="2">
    <location>
        <begin position="24"/>
        <end position="43"/>
    </location>
</feature>
<dbReference type="RefSeq" id="WP_252916829.1">
    <property type="nucleotide sequence ID" value="NZ_JAAAML010000003.1"/>
</dbReference>
<evidence type="ECO:0000313" key="3">
    <source>
        <dbReference type="EMBL" id="MCO6410112.1"/>
    </source>
</evidence>
<evidence type="ECO:0000256" key="2">
    <source>
        <dbReference type="SAM" id="Phobius"/>
    </source>
</evidence>
<accession>A0ABT1CV80</accession>
<feature type="transmembrane region" description="Helical" evidence="2">
    <location>
        <begin position="49"/>
        <end position="69"/>
    </location>
</feature>
<evidence type="ECO:0000256" key="1">
    <source>
        <dbReference type="SAM" id="MobiDB-lite"/>
    </source>
</evidence>
<gene>
    <name evidence="3" type="ORF">GTW23_18155</name>
</gene>
<sequence length="104" mass="11147">MLVHVLRFLGVAPRIAGKSGKREAAWLVFGCAVALTLAAMWVGVEMVSAMTAVLMVIWPAALGLLGAAYKLEFDKVKTDRAAVVPDGWPEDLAPPERQDGEPQC</sequence>
<protein>
    <submittedName>
        <fullName evidence="3">Uncharacterized protein</fullName>
    </submittedName>
</protein>
<feature type="compositionally biased region" description="Basic and acidic residues" evidence="1">
    <location>
        <begin position="94"/>
        <end position="104"/>
    </location>
</feature>
<keyword evidence="2" id="KW-0472">Membrane</keyword>
<comment type="caution">
    <text evidence="3">The sequence shown here is derived from an EMBL/GenBank/DDBJ whole genome shotgun (WGS) entry which is preliminary data.</text>
</comment>
<evidence type="ECO:0000313" key="4">
    <source>
        <dbReference type="Proteomes" id="UP001320715"/>
    </source>
</evidence>
<reference evidence="3 4" key="1">
    <citation type="submission" date="2020-01" db="EMBL/GenBank/DDBJ databases">
        <title>Genomes of bacteria type strains.</title>
        <authorList>
            <person name="Chen J."/>
            <person name="Zhu S."/>
            <person name="Yang J."/>
        </authorList>
    </citation>
    <scope>NUCLEOTIDE SEQUENCE [LARGE SCALE GENOMIC DNA]</scope>
    <source>
        <strain evidence="3 4">DSM 16655</strain>
    </source>
</reference>
<dbReference type="EMBL" id="JAAAML010000003">
    <property type="protein sequence ID" value="MCO6410112.1"/>
    <property type="molecule type" value="Genomic_DNA"/>
</dbReference>